<evidence type="ECO:0000313" key="3">
    <source>
        <dbReference type="EMBL" id="SFE00513.1"/>
    </source>
</evidence>
<name>A0A1I1X4A9_9GAMM</name>
<sequence>MFRRLLVPVDGTPVALEAVDAAIAIARIGKADIHLLHVIPSFPAVAYLAERVHATRELYEREAGARALAWLGEAREHALGAGVACEGDYTFAPRIHEAIVDVARDYGCDLIVMAAPLRSGMVSGLFTREAQAVMQASAIPVLAWR</sequence>
<dbReference type="InterPro" id="IPR014729">
    <property type="entry name" value="Rossmann-like_a/b/a_fold"/>
</dbReference>
<keyword evidence="4" id="KW-1185">Reference proteome</keyword>
<dbReference type="CDD" id="cd00293">
    <property type="entry name" value="USP-like"/>
    <property type="match status" value="1"/>
</dbReference>
<proteinExistence type="inferred from homology"/>
<dbReference type="AlphaFoldDB" id="A0A1I1X4A9"/>
<organism evidence="3 4">
    <name type="scientific">Dyella marensis</name>
    <dbReference type="NCBI Taxonomy" id="500610"/>
    <lineage>
        <taxon>Bacteria</taxon>
        <taxon>Pseudomonadati</taxon>
        <taxon>Pseudomonadota</taxon>
        <taxon>Gammaproteobacteria</taxon>
        <taxon>Lysobacterales</taxon>
        <taxon>Rhodanobacteraceae</taxon>
        <taxon>Dyella</taxon>
    </lineage>
</organism>
<evidence type="ECO:0000313" key="4">
    <source>
        <dbReference type="Proteomes" id="UP000199477"/>
    </source>
</evidence>
<evidence type="ECO:0000259" key="2">
    <source>
        <dbReference type="Pfam" id="PF00582"/>
    </source>
</evidence>
<dbReference type="InterPro" id="IPR006015">
    <property type="entry name" value="Universal_stress_UspA"/>
</dbReference>
<dbReference type="Gene3D" id="3.40.50.620">
    <property type="entry name" value="HUPs"/>
    <property type="match status" value="1"/>
</dbReference>
<accession>A0A1I1X4A9</accession>
<dbReference type="SUPFAM" id="SSF52402">
    <property type="entry name" value="Adenine nucleotide alpha hydrolases-like"/>
    <property type="match status" value="1"/>
</dbReference>
<dbReference type="PANTHER" id="PTHR46268:SF15">
    <property type="entry name" value="UNIVERSAL STRESS PROTEIN HP_0031"/>
    <property type="match status" value="1"/>
</dbReference>
<dbReference type="EMBL" id="FONH01000001">
    <property type="protein sequence ID" value="SFE00513.1"/>
    <property type="molecule type" value="Genomic_DNA"/>
</dbReference>
<protein>
    <submittedName>
        <fullName evidence="3">Nucleotide-binding universal stress protein, UspA family</fullName>
    </submittedName>
</protein>
<dbReference type="PANTHER" id="PTHR46268">
    <property type="entry name" value="STRESS RESPONSE PROTEIN NHAX"/>
    <property type="match status" value="1"/>
</dbReference>
<feature type="domain" description="UspA" evidence="2">
    <location>
        <begin position="1"/>
        <end position="143"/>
    </location>
</feature>
<comment type="similarity">
    <text evidence="1">Belongs to the universal stress protein A family.</text>
</comment>
<reference evidence="4" key="1">
    <citation type="submission" date="2016-10" db="EMBL/GenBank/DDBJ databases">
        <authorList>
            <person name="Varghese N."/>
            <person name="Submissions S."/>
        </authorList>
    </citation>
    <scope>NUCLEOTIDE SEQUENCE [LARGE SCALE GENOMIC DNA]</scope>
    <source>
        <strain evidence="4">UNC178MFTsu3.1</strain>
    </source>
</reference>
<gene>
    <name evidence="3" type="ORF">SAMN02799615_00070</name>
</gene>
<dbReference type="Proteomes" id="UP000199477">
    <property type="component" value="Unassembled WGS sequence"/>
</dbReference>
<dbReference type="STRING" id="500610.SAMN02799615_00070"/>
<evidence type="ECO:0000256" key="1">
    <source>
        <dbReference type="ARBA" id="ARBA00008791"/>
    </source>
</evidence>
<dbReference type="Pfam" id="PF00582">
    <property type="entry name" value="Usp"/>
    <property type="match status" value="1"/>
</dbReference>
<dbReference type="InterPro" id="IPR006016">
    <property type="entry name" value="UspA"/>
</dbReference>
<dbReference type="RefSeq" id="WP_051548417.1">
    <property type="nucleotide sequence ID" value="NZ_FONH01000001.1"/>
</dbReference>
<dbReference type="PRINTS" id="PR01438">
    <property type="entry name" value="UNVRSLSTRESS"/>
</dbReference>